<proteinExistence type="predicted"/>
<dbReference type="Pfam" id="PF11943">
    <property type="entry name" value="DUF3460"/>
    <property type="match status" value="1"/>
</dbReference>
<reference evidence="1" key="1">
    <citation type="submission" date="2021-07" db="EMBL/GenBank/DDBJ databases">
        <title>New genus and species of the family Alcaligenaceae.</title>
        <authorList>
            <person name="Hahn M.W."/>
        </authorList>
    </citation>
    <scope>NUCLEOTIDE SEQUENCE</scope>
    <source>
        <strain evidence="1">LF4-65</strain>
    </source>
</reference>
<sequence length="62" mass="7445">MAEQYTSEITQFLQSYKSNHPDVEQRQRDGRARLWDKAQDPELAEGFKQARVRQKPYVYQNN</sequence>
<accession>A0A953T4C9</accession>
<organism evidence="1 2">
    <name type="scientific">Zwartia hollandica</name>
    <dbReference type="NCBI Taxonomy" id="324606"/>
    <lineage>
        <taxon>Bacteria</taxon>
        <taxon>Pseudomonadati</taxon>
        <taxon>Pseudomonadota</taxon>
        <taxon>Betaproteobacteria</taxon>
        <taxon>Burkholderiales</taxon>
        <taxon>Alcaligenaceae</taxon>
        <taxon>Zwartia</taxon>
    </lineage>
</organism>
<keyword evidence="2" id="KW-1185">Reference proteome</keyword>
<name>A0A953T4C9_9BURK</name>
<gene>
    <name evidence="1" type="ORF">KZZ10_06925</name>
</gene>
<evidence type="ECO:0000313" key="2">
    <source>
        <dbReference type="Proteomes" id="UP000739565"/>
    </source>
</evidence>
<comment type="caution">
    <text evidence="1">The sequence shown here is derived from an EMBL/GenBank/DDBJ whole genome shotgun (WGS) entry which is preliminary data.</text>
</comment>
<dbReference type="EMBL" id="JAHXRI010000006">
    <property type="protein sequence ID" value="MBZ1350376.1"/>
    <property type="molecule type" value="Genomic_DNA"/>
</dbReference>
<dbReference type="Proteomes" id="UP000739565">
    <property type="component" value="Unassembled WGS sequence"/>
</dbReference>
<evidence type="ECO:0000313" key="1">
    <source>
        <dbReference type="EMBL" id="MBZ1350376.1"/>
    </source>
</evidence>
<dbReference type="RefSeq" id="WP_259660753.1">
    <property type="nucleotide sequence ID" value="NZ_JAHXRI010000006.1"/>
</dbReference>
<dbReference type="InterPro" id="IPR021853">
    <property type="entry name" value="DUF3460"/>
</dbReference>
<protein>
    <submittedName>
        <fullName evidence="1">DUF3460 family protein</fullName>
    </submittedName>
</protein>
<dbReference type="AlphaFoldDB" id="A0A953T4C9"/>